<dbReference type="EMBL" id="QXFZ01000490">
    <property type="protein sequence ID" value="KAE9114364.1"/>
    <property type="molecule type" value="Genomic_DNA"/>
</dbReference>
<accession>A0A6A3SCM5</accession>
<dbReference type="GO" id="GO:0009094">
    <property type="term" value="P:L-phenylalanine biosynthetic process"/>
    <property type="evidence" value="ECO:0007669"/>
    <property type="project" value="UniProtKB-KW"/>
</dbReference>
<keyword evidence="2" id="KW-0057">Aromatic amino acid biosynthesis</keyword>
<protein>
    <recommendedName>
        <fullName evidence="7">Prephenate dehydratase domain-containing protein</fullName>
    </recommendedName>
</protein>
<reference evidence="8 9" key="1">
    <citation type="submission" date="2018-08" db="EMBL/GenBank/DDBJ databases">
        <title>Genomic investigation of the strawberry pathogen Phytophthora fragariae indicates pathogenicity is determined by transcriptional variation in three key races.</title>
        <authorList>
            <person name="Adams T.M."/>
            <person name="Armitage A.D."/>
            <person name="Sobczyk M.K."/>
            <person name="Bates H.J."/>
            <person name="Dunwell J.M."/>
            <person name="Nellist C.F."/>
            <person name="Harrison R.J."/>
        </authorList>
    </citation>
    <scope>NUCLEOTIDE SEQUENCE [LARGE SCALE GENOMIC DNA]</scope>
    <source>
        <strain evidence="8 9">NOV-71</strain>
    </source>
</reference>
<evidence type="ECO:0000313" key="9">
    <source>
        <dbReference type="Proteomes" id="UP000441208"/>
    </source>
</evidence>
<feature type="domain" description="Prephenate dehydratase" evidence="7">
    <location>
        <begin position="29"/>
        <end position="221"/>
    </location>
</feature>
<comment type="pathway">
    <text evidence="5">Amino-acid biosynthesis.</text>
</comment>
<name>A0A6A3SCM5_9STRA</name>
<keyword evidence="4" id="KW-0456">Lyase</keyword>
<feature type="compositionally biased region" description="Basic and acidic residues" evidence="6">
    <location>
        <begin position="8"/>
        <end position="23"/>
    </location>
</feature>
<dbReference type="SUPFAM" id="SSF53850">
    <property type="entry name" value="Periplasmic binding protein-like II"/>
    <property type="match status" value="1"/>
</dbReference>
<dbReference type="Proteomes" id="UP000441208">
    <property type="component" value="Unassembled WGS sequence"/>
</dbReference>
<keyword evidence="1" id="KW-0028">Amino-acid biosynthesis</keyword>
<dbReference type="InterPro" id="IPR001086">
    <property type="entry name" value="Preph_deHydtase"/>
</dbReference>
<dbReference type="PANTHER" id="PTHR21022:SF19">
    <property type="entry name" value="PREPHENATE DEHYDRATASE-RELATED"/>
    <property type="match status" value="1"/>
</dbReference>
<evidence type="ECO:0000259" key="7">
    <source>
        <dbReference type="PROSITE" id="PS51171"/>
    </source>
</evidence>
<comment type="caution">
    <text evidence="8">The sequence shown here is derived from an EMBL/GenBank/DDBJ whole genome shotgun (WGS) entry which is preliminary data.</text>
</comment>
<dbReference type="GO" id="GO:0004664">
    <property type="term" value="F:prephenate dehydratase activity"/>
    <property type="evidence" value="ECO:0007669"/>
    <property type="project" value="InterPro"/>
</dbReference>
<proteinExistence type="predicted"/>
<evidence type="ECO:0000256" key="6">
    <source>
        <dbReference type="SAM" id="MobiDB-lite"/>
    </source>
</evidence>
<dbReference type="Gene3D" id="3.40.190.10">
    <property type="entry name" value="Periplasmic binding protein-like II"/>
    <property type="match status" value="2"/>
</dbReference>
<evidence type="ECO:0000256" key="3">
    <source>
        <dbReference type="ARBA" id="ARBA00023222"/>
    </source>
</evidence>
<gene>
    <name evidence="8" type="ORF">PF007_g10403</name>
</gene>
<evidence type="ECO:0000256" key="2">
    <source>
        <dbReference type="ARBA" id="ARBA00023141"/>
    </source>
</evidence>
<organism evidence="8 9">
    <name type="scientific">Phytophthora fragariae</name>
    <dbReference type="NCBI Taxonomy" id="53985"/>
    <lineage>
        <taxon>Eukaryota</taxon>
        <taxon>Sar</taxon>
        <taxon>Stramenopiles</taxon>
        <taxon>Oomycota</taxon>
        <taxon>Peronosporomycetes</taxon>
        <taxon>Peronosporales</taxon>
        <taxon>Peronosporaceae</taxon>
        <taxon>Phytophthora</taxon>
    </lineage>
</organism>
<keyword evidence="3" id="KW-0584">Phenylalanine biosynthesis</keyword>
<evidence type="ECO:0000256" key="5">
    <source>
        <dbReference type="ARBA" id="ARBA00029440"/>
    </source>
</evidence>
<dbReference type="Pfam" id="PF00800">
    <property type="entry name" value="PDT"/>
    <property type="match status" value="1"/>
</dbReference>
<evidence type="ECO:0000256" key="4">
    <source>
        <dbReference type="ARBA" id="ARBA00023239"/>
    </source>
</evidence>
<evidence type="ECO:0000313" key="8">
    <source>
        <dbReference type="EMBL" id="KAE9114364.1"/>
    </source>
</evidence>
<evidence type="ECO:0000256" key="1">
    <source>
        <dbReference type="ARBA" id="ARBA00022605"/>
    </source>
</evidence>
<feature type="region of interest" description="Disordered" evidence="6">
    <location>
        <begin position="1"/>
        <end position="23"/>
    </location>
</feature>
<dbReference type="PANTHER" id="PTHR21022">
    <property type="entry name" value="PREPHENATE DEHYDRATASE P PROTEIN"/>
    <property type="match status" value="1"/>
</dbReference>
<dbReference type="PROSITE" id="PS51171">
    <property type="entry name" value="PREPHENATE_DEHYDR_3"/>
    <property type="match status" value="1"/>
</dbReference>
<dbReference type="GO" id="GO:0005737">
    <property type="term" value="C:cytoplasm"/>
    <property type="evidence" value="ECO:0007669"/>
    <property type="project" value="TreeGrafter"/>
</dbReference>
<sequence>MFVAAPTARERPPSPHSPPRVEHNSSVVNVGYVGHRGTPAKIAARTMFPLLQIGPSTATTCIESLGFVHAVDAMDSLINLELDYCVEPTTWLLTIRPDFSLTAFTARPLSIVGEIALTLDLCLCALPGSALSACDCVMSDTALLHASEALIIKLEHERGGPIVRQAAWDSAGACHIVHEQAAHDIAVLASKDAARDAGLDVIAEHFGADVPNELQYLILARRHAWPLQPHADCPLRKVTLLASLYNNSAWLSAVTQALDDADAHVADIQTRLVMPSFDRYMATSCAVRGAYSA</sequence>
<dbReference type="AlphaFoldDB" id="A0A6A3SCM5"/>